<protein>
    <recommendedName>
        <fullName evidence="10">Agmatinase</fullName>
        <ecNumber evidence="10">3.5.3.11</ecNumber>
    </recommendedName>
    <alternativeName>
        <fullName evidence="10">Agmatine ureohydrolase</fullName>
        <shortName evidence="10">AUH</shortName>
    </alternativeName>
</protein>
<evidence type="ECO:0000256" key="2">
    <source>
        <dbReference type="ARBA" id="ARBA00022723"/>
    </source>
</evidence>
<evidence type="ECO:0000313" key="13">
    <source>
        <dbReference type="Proteomes" id="UP000019918"/>
    </source>
</evidence>
<evidence type="ECO:0000256" key="5">
    <source>
        <dbReference type="ARBA" id="ARBA00023066"/>
    </source>
</evidence>
<dbReference type="EMBL" id="JFHN01000065">
    <property type="protein sequence ID" value="EXU74154.1"/>
    <property type="molecule type" value="Genomic_DNA"/>
</dbReference>
<evidence type="ECO:0000256" key="4">
    <source>
        <dbReference type="ARBA" id="ARBA00023023"/>
    </source>
</evidence>
<dbReference type="PANTHER" id="PTHR11358">
    <property type="entry name" value="ARGINASE/AGMATINASE"/>
    <property type="match status" value="1"/>
</dbReference>
<sequence>MNNTLGNQYDNSLVSNAFGFMRFPVNFQPYDSDAEWVITGVPFDAATSGRPGSRLGPGAIRQISTNLAWEGCRWPWKFDLRQHLKVIDCGDLVYAFGDSQDLSDKLQAHAEKLLEKGKRMLTFGGDHYVTLPLLRAHAKHFGKMALVHFDAHTDTYSNGPTFDHGTMFWTAPKEGLISPEHSVQIGIRTEFDPTLGFNVIDAAQVNDRSVDDLIAEVKKTVGSLPVYLTFDIDCLDPAHAPGTGTPVIGGLTTDKATKLLRGLQGLNIVGMDLVEVAPGYDQSDLTSLAAATLALDMLHVQAVNKGAGQQG</sequence>
<dbReference type="GO" id="GO:0030145">
    <property type="term" value="F:manganese ion binding"/>
    <property type="evidence" value="ECO:0007669"/>
    <property type="project" value="InterPro"/>
</dbReference>
<dbReference type="RefSeq" id="WP_034940102.1">
    <property type="nucleotide sequence ID" value="NZ_JFHN01000065.1"/>
</dbReference>
<evidence type="ECO:0000256" key="8">
    <source>
        <dbReference type="ARBA" id="ARBA00050304"/>
    </source>
</evidence>
<dbReference type="GO" id="GO:0008295">
    <property type="term" value="P:spermidine biosynthetic process"/>
    <property type="evidence" value="ECO:0007669"/>
    <property type="project" value="UniProtKB-UniRule"/>
</dbReference>
<feature type="binding site" evidence="11">
    <location>
        <position position="152"/>
    </location>
    <ligand>
        <name>Mn(2+)</name>
        <dbReference type="ChEBI" id="CHEBI:29035"/>
        <label>1</label>
    </ligand>
</feature>
<comment type="cofactor">
    <cofactor evidence="11">
        <name>Mn(2+)</name>
        <dbReference type="ChEBI" id="CHEBI:29035"/>
    </cofactor>
    <text evidence="11">Binds 2 manganese ions per subunit.</text>
</comment>
<dbReference type="NCBIfam" id="NF002564">
    <property type="entry name" value="PRK02190.1"/>
    <property type="match status" value="1"/>
</dbReference>
<evidence type="ECO:0000256" key="9">
    <source>
        <dbReference type="ARBA" id="ARBA00054406"/>
    </source>
</evidence>
<feature type="binding site" evidence="10">
    <location>
        <position position="154"/>
    </location>
    <ligand>
        <name>Mn(2+)</name>
        <dbReference type="ChEBI" id="CHEBI:29035"/>
    </ligand>
</feature>
<feature type="binding site" evidence="11">
    <location>
        <position position="233"/>
    </location>
    <ligand>
        <name>Mn(2+)</name>
        <dbReference type="ChEBI" id="CHEBI:29035"/>
        <label>1</label>
    </ligand>
</feature>
<dbReference type="NCBIfam" id="TIGR01230">
    <property type="entry name" value="agmatinase"/>
    <property type="match status" value="1"/>
</dbReference>
<reference evidence="12 13" key="1">
    <citation type="submission" date="2014-02" db="EMBL/GenBank/DDBJ databases">
        <title>Draft genome of Erwinia mallotivora strain BT-MARDI, a papaya dieback pathogen.</title>
        <authorList>
            <person name="Redzuan R."/>
            <person name="Abu Bakar N."/>
            <person name="Badrun R."/>
            <person name="Mohd Raih M.F."/>
            <person name="Rozano L."/>
            <person name="Mat Amin N."/>
        </authorList>
    </citation>
    <scope>NUCLEOTIDE SEQUENCE [LARGE SCALE GENOMIC DNA]</scope>
    <source>
        <strain evidence="12 13">BT-MARDI</strain>
    </source>
</reference>
<dbReference type="SUPFAM" id="SSF52768">
    <property type="entry name" value="Arginase/deacetylase"/>
    <property type="match status" value="1"/>
</dbReference>
<dbReference type="STRING" id="69222.BG55_18490"/>
<evidence type="ECO:0000256" key="7">
    <source>
        <dbReference type="ARBA" id="ARBA00023211"/>
    </source>
</evidence>
<evidence type="ECO:0000256" key="11">
    <source>
        <dbReference type="PIRSR" id="PIRSR036979-1"/>
    </source>
</evidence>
<accession>A0A014M7T3</accession>
<evidence type="ECO:0000256" key="6">
    <source>
        <dbReference type="ARBA" id="ARBA00023115"/>
    </source>
</evidence>
<dbReference type="PIRSF" id="PIRSF036979">
    <property type="entry name" value="Arginase"/>
    <property type="match status" value="1"/>
</dbReference>
<evidence type="ECO:0000256" key="10">
    <source>
        <dbReference type="HAMAP-Rule" id="MF_01418"/>
    </source>
</evidence>
<evidence type="ECO:0000256" key="1">
    <source>
        <dbReference type="ARBA" id="ARBA00009227"/>
    </source>
</evidence>
<feature type="binding site" evidence="10">
    <location>
        <position position="231"/>
    </location>
    <ligand>
        <name>Mn(2+)</name>
        <dbReference type="ChEBI" id="CHEBI:29035"/>
    </ligand>
</feature>
<dbReference type="InterPro" id="IPR020855">
    <property type="entry name" value="Ureohydrolase_Mn_BS"/>
</dbReference>
<dbReference type="Gene3D" id="3.40.800.10">
    <property type="entry name" value="Ureohydrolase domain"/>
    <property type="match status" value="1"/>
</dbReference>
<feature type="binding site" evidence="11">
    <location>
        <position position="127"/>
    </location>
    <ligand>
        <name>Mn(2+)</name>
        <dbReference type="ChEBI" id="CHEBI:29035"/>
        <label>1</label>
    </ligand>
</feature>
<dbReference type="GO" id="GO:0033389">
    <property type="term" value="P:putrescine biosynthetic process from arginine, via agmatine"/>
    <property type="evidence" value="ECO:0007669"/>
    <property type="project" value="TreeGrafter"/>
</dbReference>
<keyword evidence="13" id="KW-1185">Reference proteome</keyword>
<dbReference type="PATRIC" id="fig|69222.5.peg.3770"/>
<dbReference type="GO" id="GO:0008783">
    <property type="term" value="F:agmatinase activity"/>
    <property type="evidence" value="ECO:0007669"/>
    <property type="project" value="UniProtKB-UniRule"/>
</dbReference>
<dbReference type="PROSITE" id="PS51409">
    <property type="entry name" value="ARGINASE_2"/>
    <property type="match status" value="1"/>
</dbReference>
<dbReference type="Proteomes" id="UP000019918">
    <property type="component" value="Unassembled WGS sequence"/>
</dbReference>
<organism evidence="12 13">
    <name type="scientific">Erwinia mallotivora</name>
    <dbReference type="NCBI Taxonomy" id="69222"/>
    <lineage>
        <taxon>Bacteria</taxon>
        <taxon>Pseudomonadati</taxon>
        <taxon>Pseudomonadota</taxon>
        <taxon>Gammaproteobacteria</taxon>
        <taxon>Enterobacterales</taxon>
        <taxon>Erwiniaceae</taxon>
        <taxon>Erwinia</taxon>
    </lineage>
</organism>
<feature type="binding site" evidence="10">
    <location>
        <position position="233"/>
    </location>
    <ligand>
        <name>Mn(2+)</name>
        <dbReference type="ChEBI" id="CHEBI:29035"/>
    </ligand>
</feature>
<keyword evidence="6 10" id="KW-0620">Polyamine biosynthesis</keyword>
<keyword evidence="3 10" id="KW-0378">Hydrolase</keyword>
<dbReference type="Pfam" id="PF00491">
    <property type="entry name" value="Arginase"/>
    <property type="match status" value="1"/>
</dbReference>
<dbReference type="HAMAP" id="MF_01418">
    <property type="entry name" value="SpeB"/>
    <property type="match status" value="1"/>
</dbReference>
<name>A0A014M7T3_9GAMM</name>
<dbReference type="EC" id="3.5.3.11" evidence="10"/>
<evidence type="ECO:0000256" key="3">
    <source>
        <dbReference type="ARBA" id="ARBA00022801"/>
    </source>
</evidence>
<keyword evidence="5 10" id="KW-0745">Spermidine biosynthesis</keyword>
<keyword evidence="4 10" id="KW-0661">Putrescine biosynthesis</keyword>
<dbReference type="OrthoDB" id="9789727at2"/>
<comment type="function">
    <text evidence="9 10">Catalyzes the formation of putrescine from agmatine.</text>
</comment>
<feature type="binding site" evidence="10">
    <location>
        <position position="150"/>
    </location>
    <ligand>
        <name>Mn(2+)</name>
        <dbReference type="ChEBI" id="CHEBI:29035"/>
    </ligand>
</feature>
<dbReference type="AlphaFoldDB" id="A0A014M7T3"/>
<feature type="binding site" evidence="11">
    <location>
        <position position="150"/>
    </location>
    <ligand>
        <name>Mn(2+)</name>
        <dbReference type="ChEBI" id="CHEBI:29035"/>
        <label>1</label>
    </ligand>
</feature>
<proteinExistence type="inferred from homology"/>
<comment type="caution">
    <text evidence="12">The sequence shown here is derived from an EMBL/GenBank/DDBJ whole genome shotgun (WGS) entry which is preliminary data.</text>
</comment>
<dbReference type="UniPathway" id="UPA00534">
    <property type="reaction ID" value="UER00287"/>
</dbReference>
<dbReference type="InterPro" id="IPR005925">
    <property type="entry name" value="Agmatinase-rel"/>
</dbReference>
<dbReference type="InterPro" id="IPR023694">
    <property type="entry name" value="Agmatinase"/>
</dbReference>
<keyword evidence="7 10" id="KW-0464">Manganese</keyword>
<evidence type="ECO:0000313" key="12">
    <source>
        <dbReference type="EMBL" id="EXU74154.1"/>
    </source>
</evidence>
<keyword evidence="2 10" id="KW-0479">Metal-binding</keyword>
<dbReference type="InterPro" id="IPR023696">
    <property type="entry name" value="Ureohydrolase_dom_sf"/>
</dbReference>
<feature type="binding site" evidence="10">
    <location>
        <position position="152"/>
    </location>
    <ligand>
        <name>Mn(2+)</name>
        <dbReference type="ChEBI" id="CHEBI:29035"/>
    </ligand>
</feature>
<comment type="pathway">
    <text evidence="10">Amine and polyamine biosynthesis; putrescine biosynthesis via agmatine pathway; putrescine from agmatine: step 1/1.</text>
</comment>
<dbReference type="FunFam" id="3.40.800.10:FF:000001">
    <property type="entry name" value="Agmatinase"/>
    <property type="match status" value="1"/>
</dbReference>
<gene>
    <name evidence="10" type="primary">speB</name>
    <name evidence="12" type="ORF">BG55_18490</name>
</gene>
<dbReference type="InterPro" id="IPR006035">
    <property type="entry name" value="Ureohydrolase"/>
</dbReference>
<dbReference type="PANTHER" id="PTHR11358:SF26">
    <property type="entry name" value="GUANIDINO ACID HYDROLASE, MITOCHONDRIAL"/>
    <property type="match status" value="1"/>
</dbReference>
<feature type="binding site" evidence="11">
    <location>
        <position position="231"/>
    </location>
    <ligand>
        <name>Mn(2+)</name>
        <dbReference type="ChEBI" id="CHEBI:29035"/>
        <label>1</label>
    </ligand>
</feature>
<feature type="binding site" evidence="10">
    <location>
        <position position="127"/>
    </location>
    <ligand>
        <name>Mn(2+)</name>
        <dbReference type="ChEBI" id="CHEBI:29035"/>
    </ligand>
</feature>
<comment type="similarity">
    <text evidence="1 10">Belongs to the arginase family. Agmatinase subfamily.</text>
</comment>
<feature type="binding site" evidence="11">
    <location>
        <position position="154"/>
    </location>
    <ligand>
        <name>Mn(2+)</name>
        <dbReference type="ChEBI" id="CHEBI:29035"/>
        <label>1</label>
    </ligand>
</feature>
<comment type="catalytic activity">
    <reaction evidence="8 10">
        <text>agmatine + H2O = urea + putrescine</text>
        <dbReference type="Rhea" id="RHEA:13929"/>
        <dbReference type="ChEBI" id="CHEBI:15377"/>
        <dbReference type="ChEBI" id="CHEBI:16199"/>
        <dbReference type="ChEBI" id="CHEBI:58145"/>
        <dbReference type="ChEBI" id="CHEBI:326268"/>
        <dbReference type="EC" id="3.5.3.11"/>
    </reaction>
</comment>
<dbReference type="PROSITE" id="PS01053">
    <property type="entry name" value="ARGINASE_1"/>
    <property type="match status" value="1"/>
</dbReference>
<dbReference type="CDD" id="cd11592">
    <property type="entry name" value="Agmatinase_PAH"/>
    <property type="match status" value="1"/>
</dbReference>